<dbReference type="RefSeq" id="WP_110390993.1">
    <property type="nucleotide sequence ID" value="NZ_QJKI01000012.1"/>
</dbReference>
<dbReference type="PROSITE" id="PS50967">
    <property type="entry name" value="HRDC"/>
    <property type="match status" value="1"/>
</dbReference>
<dbReference type="SUPFAM" id="SSF52540">
    <property type="entry name" value="P-loop containing nucleoside triphosphate hydrolases"/>
    <property type="match status" value="2"/>
</dbReference>
<keyword evidence="8 20" id="KW-0347">Helicase</keyword>
<comment type="similarity">
    <text evidence="3">Belongs to the helicase family. RecQ subfamily.</text>
</comment>
<dbReference type="GO" id="GO:0043590">
    <property type="term" value="C:bacterial nucleoid"/>
    <property type="evidence" value="ECO:0007669"/>
    <property type="project" value="TreeGrafter"/>
</dbReference>
<dbReference type="SMART" id="SM00490">
    <property type="entry name" value="HELICc"/>
    <property type="match status" value="1"/>
</dbReference>
<evidence type="ECO:0000256" key="7">
    <source>
        <dbReference type="ARBA" id="ARBA00022801"/>
    </source>
</evidence>
<dbReference type="GO" id="GO:0046872">
    <property type="term" value="F:metal ion binding"/>
    <property type="evidence" value="ECO:0007669"/>
    <property type="project" value="UniProtKB-KW"/>
</dbReference>
<keyword evidence="9" id="KW-0862">Zinc</keyword>
<evidence type="ECO:0000256" key="16">
    <source>
        <dbReference type="NCBIfam" id="TIGR01389"/>
    </source>
</evidence>
<dbReference type="GO" id="GO:0006260">
    <property type="term" value="P:DNA replication"/>
    <property type="evidence" value="ECO:0007669"/>
    <property type="project" value="InterPro"/>
</dbReference>
<evidence type="ECO:0000256" key="6">
    <source>
        <dbReference type="ARBA" id="ARBA00022763"/>
    </source>
</evidence>
<dbReference type="InterPro" id="IPR002121">
    <property type="entry name" value="HRDC_dom"/>
</dbReference>
<dbReference type="Pfam" id="PF09382">
    <property type="entry name" value="RQC"/>
    <property type="match status" value="1"/>
</dbReference>
<evidence type="ECO:0000256" key="3">
    <source>
        <dbReference type="ARBA" id="ARBA00005446"/>
    </source>
</evidence>
<dbReference type="NCBIfam" id="TIGR01389">
    <property type="entry name" value="recQ"/>
    <property type="match status" value="1"/>
</dbReference>
<dbReference type="PANTHER" id="PTHR13710:SF105">
    <property type="entry name" value="ATP-DEPENDENT DNA HELICASE Q1"/>
    <property type="match status" value="1"/>
</dbReference>
<dbReference type="GO" id="GO:0003677">
    <property type="term" value="F:DNA binding"/>
    <property type="evidence" value="ECO:0007669"/>
    <property type="project" value="UniProtKB-KW"/>
</dbReference>
<evidence type="ECO:0000256" key="9">
    <source>
        <dbReference type="ARBA" id="ARBA00022833"/>
    </source>
</evidence>
<keyword evidence="6" id="KW-0227">DNA damage</keyword>
<dbReference type="PANTHER" id="PTHR13710">
    <property type="entry name" value="DNA HELICASE RECQ FAMILY MEMBER"/>
    <property type="match status" value="1"/>
</dbReference>
<dbReference type="InterPro" id="IPR010997">
    <property type="entry name" value="HRDC-like_sf"/>
</dbReference>
<comment type="caution">
    <text evidence="20">The sequence shown here is derived from an EMBL/GenBank/DDBJ whole genome shotgun (WGS) entry which is preliminary data.</text>
</comment>
<dbReference type="CDD" id="cd17920">
    <property type="entry name" value="DEXHc_RecQ"/>
    <property type="match status" value="1"/>
</dbReference>
<dbReference type="PROSITE" id="PS51194">
    <property type="entry name" value="HELICASE_CTER"/>
    <property type="match status" value="1"/>
</dbReference>
<gene>
    <name evidence="20" type="ORF">DFR34_1122</name>
</gene>
<keyword evidence="21" id="KW-1185">Reference proteome</keyword>
<dbReference type="SMART" id="SM00341">
    <property type="entry name" value="HRDC"/>
    <property type="match status" value="1"/>
</dbReference>
<evidence type="ECO:0000256" key="10">
    <source>
        <dbReference type="ARBA" id="ARBA00022840"/>
    </source>
</evidence>
<dbReference type="InterPro" id="IPR011545">
    <property type="entry name" value="DEAD/DEAH_box_helicase_dom"/>
</dbReference>
<dbReference type="Gene3D" id="1.10.10.10">
    <property type="entry name" value="Winged helix-like DNA-binding domain superfamily/Winged helix DNA-binding domain"/>
    <property type="match status" value="1"/>
</dbReference>
<dbReference type="FunFam" id="3.40.50.300:FF:000156">
    <property type="entry name" value="ATP-dependent DNA helicase recQ"/>
    <property type="match status" value="1"/>
</dbReference>
<evidence type="ECO:0000256" key="8">
    <source>
        <dbReference type="ARBA" id="ARBA00022806"/>
    </source>
</evidence>
<dbReference type="CDD" id="cd18794">
    <property type="entry name" value="SF2_C_RecQ"/>
    <property type="match status" value="1"/>
</dbReference>
<dbReference type="GO" id="GO:0009378">
    <property type="term" value="F:four-way junction helicase activity"/>
    <property type="evidence" value="ECO:0007669"/>
    <property type="project" value="TreeGrafter"/>
</dbReference>
<dbReference type="GO" id="GO:0009432">
    <property type="term" value="P:SOS response"/>
    <property type="evidence" value="ECO:0007669"/>
    <property type="project" value="UniProtKB-UniRule"/>
</dbReference>
<dbReference type="Proteomes" id="UP000247555">
    <property type="component" value="Unassembled WGS sequence"/>
</dbReference>
<dbReference type="InterPro" id="IPR027417">
    <property type="entry name" value="P-loop_NTPase"/>
</dbReference>
<dbReference type="SMART" id="SM00487">
    <property type="entry name" value="DEXDc"/>
    <property type="match status" value="1"/>
</dbReference>
<accession>A0A318KYH2</accession>
<dbReference type="Gene3D" id="1.10.150.80">
    <property type="entry name" value="HRDC domain"/>
    <property type="match status" value="1"/>
</dbReference>
<dbReference type="EC" id="5.6.2.4" evidence="16"/>
<feature type="domain" description="Helicase ATP-binding" evidence="18">
    <location>
        <begin position="25"/>
        <end position="193"/>
    </location>
</feature>
<dbReference type="AlphaFoldDB" id="A0A318KYH2"/>
<dbReference type="Gene3D" id="3.40.50.300">
    <property type="entry name" value="P-loop containing nucleotide triphosphate hydrolases"/>
    <property type="match status" value="2"/>
</dbReference>
<keyword evidence="13" id="KW-0234">DNA repair</keyword>
<name>A0A318KYH2_9NEIS</name>
<keyword evidence="10" id="KW-0067">ATP-binding</keyword>
<evidence type="ECO:0000256" key="11">
    <source>
        <dbReference type="ARBA" id="ARBA00023125"/>
    </source>
</evidence>
<dbReference type="GO" id="GO:0030894">
    <property type="term" value="C:replisome"/>
    <property type="evidence" value="ECO:0007669"/>
    <property type="project" value="TreeGrafter"/>
</dbReference>
<dbReference type="GO" id="GO:0005737">
    <property type="term" value="C:cytoplasm"/>
    <property type="evidence" value="ECO:0007669"/>
    <property type="project" value="TreeGrafter"/>
</dbReference>
<keyword evidence="14" id="KW-0413">Isomerase</keyword>
<evidence type="ECO:0000256" key="14">
    <source>
        <dbReference type="ARBA" id="ARBA00023235"/>
    </source>
</evidence>
<dbReference type="SMART" id="SM00956">
    <property type="entry name" value="RQC"/>
    <property type="match status" value="1"/>
</dbReference>
<dbReference type="InterPro" id="IPR032284">
    <property type="entry name" value="RecQ_Zn-bd"/>
</dbReference>
<evidence type="ECO:0000256" key="15">
    <source>
        <dbReference type="ARBA" id="ARBA00034617"/>
    </source>
</evidence>
<dbReference type="GO" id="GO:0006281">
    <property type="term" value="P:DNA repair"/>
    <property type="evidence" value="ECO:0007669"/>
    <property type="project" value="UniProtKB-KW"/>
</dbReference>
<dbReference type="EMBL" id="QJKI01000012">
    <property type="protein sequence ID" value="PXX78283.1"/>
    <property type="molecule type" value="Genomic_DNA"/>
</dbReference>
<dbReference type="NCBIfam" id="TIGR00614">
    <property type="entry name" value="recQ_fam"/>
    <property type="match status" value="1"/>
</dbReference>
<evidence type="ECO:0000259" key="17">
    <source>
        <dbReference type="PROSITE" id="PS50967"/>
    </source>
</evidence>
<dbReference type="InterPro" id="IPR004589">
    <property type="entry name" value="DNA_helicase_ATP-dep_RecQ"/>
</dbReference>
<dbReference type="InterPro" id="IPR001650">
    <property type="entry name" value="Helicase_C-like"/>
</dbReference>
<dbReference type="InterPro" id="IPR044876">
    <property type="entry name" value="HRDC_dom_sf"/>
</dbReference>
<keyword evidence="5" id="KW-0547">Nucleotide-binding</keyword>
<keyword evidence="4" id="KW-0479">Metal-binding</keyword>
<dbReference type="GO" id="GO:0006310">
    <property type="term" value="P:DNA recombination"/>
    <property type="evidence" value="ECO:0007669"/>
    <property type="project" value="UniProtKB-UniRule"/>
</dbReference>
<feature type="domain" description="Helicase C-terminal" evidence="19">
    <location>
        <begin position="214"/>
        <end position="364"/>
    </location>
</feature>
<dbReference type="GO" id="GO:0043138">
    <property type="term" value="F:3'-5' DNA helicase activity"/>
    <property type="evidence" value="ECO:0007669"/>
    <property type="project" value="UniProtKB-EC"/>
</dbReference>
<evidence type="ECO:0000256" key="4">
    <source>
        <dbReference type="ARBA" id="ARBA00022723"/>
    </source>
</evidence>
<evidence type="ECO:0000256" key="2">
    <source>
        <dbReference type="ARBA" id="ARBA00001947"/>
    </source>
</evidence>
<dbReference type="InterPro" id="IPR018982">
    <property type="entry name" value="RQC_domain"/>
</dbReference>
<evidence type="ECO:0000256" key="5">
    <source>
        <dbReference type="ARBA" id="ARBA00022741"/>
    </source>
</evidence>
<protein>
    <recommendedName>
        <fullName evidence="16">DNA helicase RecQ</fullName>
        <ecNumber evidence="16">5.6.2.4</ecNumber>
    </recommendedName>
</protein>
<evidence type="ECO:0000256" key="1">
    <source>
        <dbReference type="ARBA" id="ARBA00001946"/>
    </source>
</evidence>
<dbReference type="InterPro" id="IPR014001">
    <property type="entry name" value="Helicase_ATP-bd"/>
</dbReference>
<dbReference type="SUPFAM" id="SSF47819">
    <property type="entry name" value="HRDC-like"/>
    <property type="match status" value="1"/>
</dbReference>
<comment type="cofactor">
    <cofactor evidence="2">
        <name>Zn(2+)</name>
        <dbReference type="ChEBI" id="CHEBI:29105"/>
    </cofactor>
</comment>
<dbReference type="GO" id="GO:0005524">
    <property type="term" value="F:ATP binding"/>
    <property type="evidence" value="ECO:0007669"/>
    <property type="project" value="UniProtKB-KW"/>
</dbReference>
<dbReference type="OrthoDB" id="9760034at2"/>
<dbReference type="Pfam" id="PF00570">
    <property type="entry name" value="HRDC"/>
    <property type="match status" value="1"/>
</dbReference>
<evidence type="ECO:0000313" key="21">
    <source>
        <dbReference type="Proteomes" id="UP000247555"/>
    </source>
</evidence>
<dbReference type="Pfam" id="PF00270">
    <property type="entry name" value="DEAD"/>
    <property type="match status" value="1"/>
</dbReference>
<reference evidence="20 21" key="1">
    <citation type="submission" date="2018-05" db="EMBL/GenBank/DDBJ databases">
        <title>Genomic Encyclopedia of Type Strains, Phase IV (KMG-IV): sequencing the most valuable type-strain genomes for metagenomic binning, comparative biology and taxonomic classification.</title>
        <authorList>
            <person name="Goeker M."/>
        </authorList>
    </citation>
    <scope>NUCLEOTIDE SEQUENCE [LARGE SCALE GENOMIC DNA]</scope>
    <source>
        <strain evidence="20 21">DSM 29661</strain>
    </source>
</reference>
<evidence type="ECO:0000256" key="13">
    <source>
        <dbReference type="ARBA" id="ARBA00023204"/>
    </source>
</evidence>
<evidence type="ECO:0000259" key="18">
    <source>
        <dbReference type="PROSITE" id="PS51192"/>
    </source>
</evidence>
<dbReference type="Pfam" id="PF00271">
    <property type="entry name" value="Helicase_C"/>
    <property type="match status" value="1"/>
</dbReference>
<dbReference type="Pfam" id="PF16124">
    <property type="entry name" value="RecQ_Zn_bind"/>
    <property type="match status" value="1"/>
</dbReference>
<keyword evidence="12" id="KW-0233">DNA recombination</keyword>
<evidence type="ECO:0000256" key="12">
    <source>
        <dbReference type="ARBA" id="ARBA00023172"/>
    </source>
</evidence>
<dbReference type="InterPro" id="IPR036388">
    <property type="entry name" value="WH-like_DNA-bd_sf"/>
</dbReference>
<comment type="cofactor">
    <cofactor evidence="1">
        <name>Mg(2+)</name>
        <dbReference type="ChEBI" id="CHEBI:18420"/>
    </cofactor>
</comment>
<comment type="catalytic activity">
    <reaction evidence="15">
        <text>Couples ATP hydrolysis with the unwinding of duplex DNA by translocating in the 3'-5' direction.</text>
        <dbReference type="EC" id="5.6.2.4"/>
    </reaction>
</comment>
<dbReference type="FunFam" id="1.10.10.10:FF:000175">
    <property type="entry name" value="ATP-dependent DNA helicase RecQ"/>
    <property type="match status" value="1"/>
</dbReference>
<evidence type="ECO:0000313" key="20">
    <source>
        <dbReference type="EMBL" id="PXX78283.1"/>
    </source>
</evidence>
<keyword evidence="11" id="KW-0238">DNA-binding</keyword>
<dbReference type="GO" id="GO:0016787">
    <property type="term" value="F:hydrolase activity"/>
    <property type="evidence" value="ECO:0007669"/>
    <property type="project" value="UniProtKB-KW"/>
</dbReference>
<evidence type="ECO:0000259" key="19">
    <source>
        <dbReference type="PROSITE" id="PS51194"/>
    </source>
</evidence>
<sequence>MQDALTVLQQVFGYPEFRGLQAEIVAHVATGHHALVLMPTGGGKSLCFQVPALLRPGITVVVSPLIALMEDQVATLSELGVAAAYLNSTVEADEARRIAQAARSGELKLLYVAPERLLSPRFLEFLDSLDLALFAIDEAHCVSQWGHDFRPEYRQLGVLAERFPAVPRVALTATADPQTREEILHYLHLSDARVFLSSFDRPNITYTVVEKHQAKKQLVSYIEQHHAGQSGIVYCLSRKRVEDTAAWLVEQGITALPYHAGLPAALRATHQRRFLREDGVVMVATVAFGMGIDKPDVRFVAHLDLPRSPEGFYQESGRAGRDGQPAASWLCYGLSDMVQLQQMLFESEQDEARKQVELGKLEAMLAYCETAACRRQLLLAHFGEAIEPCGKCDNCLNPPKTFDATTLAQKVLSCVYRVNQRCAANHVIDILLGRDSESVRLRGHQTLSTFGVGKELNQRGWRSVIRQLVAQGYLTVDVSAYQSLKLTESCRAVLRGETQVFMRPIRNDTPGKSVSNDNDRWLRTEREERIWQALRTWRKKLADEHNVPAYAVFSDKTLRELTERRPQSEAELRTIYGVGEMKLARYGESLLEILREAAA</sequence>
<keyword evidence="7" id="KW-0378">Hydrolase</keyword>
<organism evidence="20 21">
    <name type="scientific">Rivihabitans pingtungensis</name>
    <dbReference type="NCBI Taxonomy" id="1054498"/>
    <lineage>
        <taxon>Bacteria</taxon>
        <taxon>Pseudomonadati</taxon>
        <taxon>Pseudomonadota</taxon>
        <taxon>Betaproteobacteria</taxon>
        <taxon>Neisseriales</taxon>
        <taxon>Aquaspirillaceae</taxon>
        <taxon>Rivihabitans</taxon>
    </lineage>
</organism>
<proteinExistence type="inferred from homology"/>
<dbReference type="FunFam" id="3.40.50.300:FF:000296">
    <property type="entry name" value="ATP-dependent DNA helicase RecQ"/>
    <property type="match status" value="1"/>
</dbReference>
<feature type="domain" description="HRDC" evidence="17">
    <location>
        <begin position="524"/>
        <end position="599"/>
    </location>
</feature>
<dbReference type="InterPro" id="IPR006293">
    <property type="entry name" value="DNA_helicase_ATP-dep_RecQ_bac"/>
</dbReference>
<dbReference type="PROSITE" id="PS51192">
    <property type="entry name" value="HELICASE_ATP_BIND_1"/>
    <property type="match status" value="1"/>
</dbReference>